<protein>
    <submittedName>
        <fullName evidence="1">Uncharacterized protein</fullName>
    </submittedName>
</protein>
<sequence length="135" mass="14251">MLIHATADQLTTFMGEQPDLDVNVDAMLRKASIMVTSVTRRDWFPVQDNGMFADDDLREAMADATCAQVEHWLNADINPLAGGAQSDIVASSGVDGGSVTFVAPTVADLAAATDALCADSLRILRNAGLATAVVW</sequence>
<keyword evidence="2" id="KW-1185">Reference proteome</keyword>
<name>A0A916WRE8_9ACTN</name>
<dbReference type="Proteomes" id="UP000621454">
    <property type="component" value="Unassembled WGS sequence"/>
</dbReference>
<evidence type="ECO:0000313" key="1">
    <source>
        <dbReference type="EMBL" id="GGB22555.1"/>
    </source>
</evidence>
<organism evidence="1 2">
    <name type="scientific">Gordonia jinhuaensis</name>
    <dbReference type="NCBI Taxonomy" id="1517702"/>
    <lineage>
        <taxon>Bacteria</taxon>
        <taxon>Bacillati</taxon>
        <taxon>Actinomycetota</taxon>
        <taxon>Actinomycetes</taxon>
        <taxon>Mycobacteriales</taxon>
        <taxon>Gordoniaceae</taxon>
        <taxon>Gordonia</taxon>
    </lineage>
</organism>
<comment type="caution">
    <text evidence="1">The sequence shown here is derived from an EMBL/GenBank/DDBJ whole genome shotgun (WGS) entry which is preliminary data.</text>
</comment>
<dbReference type="RefSeq" id="WP_188585342.1">
    <property type="nucleotide sequence ID" value="NZ_BMGC01000004.1"/>
</dbReference>
<reference evidence="1" key="1">
    <citation type="journal article" date="2014" name="Int. J. Syst. Evol. Microbiol.">
        <title>Complete genome sequence of Corynebacterium casei LMG S-19264T (=DSM 44701T), isolated from a smear-ripened cheese.</title>
        <authorList>
            <consortium name="US DOE Joint Genome Institute (JGI-PGF)"/>
            <person name="Walter F."/>
            <person name="Albersmeier A."/>
            <person name="Kalinowski J."/>
            <person name="Ruckert C."/>
        </authorList>
    </citation>
    <scope>NUCLEOTIDE SEQUENCE</scope>
    <source>
        <strain evidence="1">CGMCC 1.12827</strain>
    </source>
</reference>
<proteinExistence type="predicted"/>
<dbReference type="EMBL" id="BMGC01000004">
    <property type="protein sequence ID" value="GGB22555.1"/>
    <property type="molecule type" value="Genomic_DNA"/>
</dbReference>
<dbReference type="AlphaFoldDB" id="A0A916WRE8"/>
<evidence type="ECO:0000313" key="2">
    <source>
        <dbReference type="Proteomes" id="UP000621454"/>
    </source>
</evidence>
<reference evidence="1" key="2">
    <citation type="submission" date="2020-09" db="EMBL/GenBank/DDBJ databases">
        <authorList>
            <person name="Sun Q."/>
            <person name="Zhou Y."/>
        </authorList>
    </citation>
    <scope>NUCLEOTIDE SEQUENCE</scope>
    <source>
        <strain evidence="1">CGMCC 1.12827</strain>
    </source>
</reference>
<accession>A0A916WRE8</accession>
<gene>
    <name evidence="1" type="ORF">GCM10011489_08450</name>
</gene>